<organism evidence="2 3">
    <name type="scientific">Chitinophaga horti</name>
    <dbReference type="NCBI Taxonomy" id="2920382"/>
    <lineage>
        <taxon>Bacteria</taxon>
        <taxon>Pseudomonadati</taxon>
        <taxon>Bacteroidota</taxon>
        <taxon>Chitinophagia</taxon>
        <taxon>Chitinophagales</taxon>
        <taxon>Chitinophagaceae</taxon>
        <taxon>Chitinophaga</taxon>
    </lineage>
</organism>
<dbReference type="RefSeq" id="WP_264283006.1">
    <property type="nucleotide sequence ID" value="NZ_CP107006.1"/>
</dbReference>
<dbReference type="GO" id="GO:0008168">
    <property type="term" value="F:methyltransferase activity"/>
    <property type="evidence" value="ECO:0007669"/>
    <property type="project" value="UniProtKB-KW"/>
</dbReference>
<keyword evidence="3" id="KW-1185">Reference proteome</keyword>
<dbReference type="InterPro" id="IPR013216">
    <property type="entry name" value="Methyltransf_11"/>
</dbReference>
<keyword evidence="2" id="KW-0808">Transferase</keyword>
<reference evidence="2" key="1">
    <citation type="submission" date="2022-10" db="EMBL/GenBank/DDBJ databases">
        <title>Chitinophaga sp. nov., isolated from soil.</title>
        <authorList>
            <person name="Jeon C.O."/>
        </authorList>
    </citation>
    <scope>NUCLEOTIDE SEQUENCE</scope>
    <source>
        <strain evidence="2">R8</strain>
    </source>
</reference>
<proteinExistence type="predicted"/>
<accession>A0ABY6J7A1</accession>
<dbReference type="InterPro" id="IPR029063">
    <property type="entry name" value="SAM-dependent_MTases_sf"/>
</dbReference>
<name>A0ABY6J7A1_9BACT</name>
<dbReference type="Proteomes" id="UP001162741">
    <property type="component" value="Chromosome"/>
</dbReference>
<evidence type="ECO:0000313" key="3">
    <source>
        <dbReference type="Proteomes" id="UP001162741"/>
    </source>
</evidence>
<dbReference type="GO" id="GO:0032259">
    <property type="term" value="P:methylation"/>
    <property type="evidence" value="ECO:0007669"/>
    <property type="project" value="UniProtKB-KW"/>
</dbReference>
<protein>
    <submittedName>
        <fullName evidence="2">Class I SAM-dependent methyltransferase</fullName>
    </submittedName>
</protein>
<evidence type="ECO:0000313" key="2">
    <source>
        <dbReference type="EMBL" id="UYQ95236.1"/>
    </source>
</evidence>
<dbReference type="EMBL" id="CP107006">
    <property type="protein sequence ID" value="UYQ95236.1"/>
    <property type="molecule type" value="Genomic_DNA"/>
</dbReference>
<gene>
    <name evidence="2" type="ORF">MKQ68_09020</name>
</gene>
<dbReference type="CDD" id="cd02440">
    <property type="entry name" value="AdoMet_MTases"/>
    <property type="match status" value="1"/>
</dbReference>
<evidence type="ECO:0000259" key="1">
    <source>
        <dbReference type="Pfam" id="PF08241"/>
    </source>
</evidence>
<keyword evidence="2" id="KW-0489">Methyltransferase</keyword>
<dbReference type="Gene3D" id="3.40.50.150">
    <property type="entry name" value="Vaccinia Virus protein VP39"/>
    <property type="match status" value="1"/>
</dbReference>
<sequence>MHPKLKAFLKKTALPVYLKLRGVYYKGNAVYCPVCEGSYTTFLPAGSDQRKVQCPRCRSNERDRMLWMYLDRHPEFVAPGKKLLHVAPEAMFYNRFKKIKGLDYTPADKFAQMFESTYPQDTIYLDIVDMKEIPDNTYDVIICSHVLEYVKEDLQAMKELHRVLKPGGVALLQVPLRAGMAVTHEDDSITTPEQRAIVFGDPGHIRFYGEDFKDRLESQGWKTGFVPITDLHPDEEIDRCVLIKSDDFHFCYKH</sequence>
<feature type="domain" description="Methyltransferase type 11" evidence="1">
    <location>
        <begin position="94"/>
        <end position="171"/>
    </location>
</feature>
<dbReference type="Pfam" id="PF08241">
    <property type="entry name" value="Methyltransf_11"/>
    <property type="match status" value="1"/>
</dbReference>
<dbReference type="SUPFAM" id="SSF53335">
    <property type="entry name" value="S-adenosyl-L-methionine-dependent methyltransferases"/>
    <property type="match status" value="1"/>
</dbReference>